<comment type="caution">
    <text evidence="1">The sequence shown here is derived from an EMBL/GenBank/DDBJ whole genome shotgun (WGS) entry which is preliminary data.</text>
</comment>
<reference evidence="1 2" key="1">
    <citation type="journal article" date="2006" name="Science">
        <title>The genome of black cottonwood, Populus trichocarpa (Torr. &amp; Gray).</title>
        <authorList>
            <person name="Tuskan G.A."/>
            <person name="Difazio S."/>
            <person name="Jansson S."/>
            <person name="Bohlmann J."/>
            <person name="Grigoriev I."/>
            <person name="Hellsten U."/>
            <person name="Putnam N."/>
            <person name="Ralph S."/>
            <person name="Rombauts S."/>
            <person name="Salamov A."/>
            <person name="Schein J."/>
            <person name="Sterck L."/>
            <person name="Aerts A."/>
            <person name="Bhalerao R.R."/>
            <person name="Bhalerao R.P."/>
            <person name="Blaudez D."/>
            <person name="Boerjan W."/>
            <person name="Brun A."/>
            <person name="Brunner A."/>
            <person name="Busov V."/>
            <person name="Campbell M."/>
            <person name="Carlson J."/>
            <person name="Chalot M."/>
            <person name="Chapman J."/>
            <person name="Chen G.L."/>
            <person name="Cooper D."/>
            <person name="Coutinho P.M."/>
            <person name="Couturier J."/>
            <person name="Covert S."/>
            <person name="Cronk Q."/>
            <person name="Cunningham R."/>
            <person name="Davis J."/>
            <person name="Degroeve S."/>
            <person name="Dejardin A."/>
            <person name="Depamphilis C."/>
            <person name="Detter J."/>
            <person name="Dirks B."/>
            <person name="Dubchak I."/>
            <person name="Duplessis S."/>
            <person name="Ehlting J."/>
            <person name="Ellis B."/>
            <person name="Gendler K."/>
            <person name="Goodstein D."/>
            <person name="Gribskov M."/>
            <person name="Grimwood J."/>
            <person name="Groover A."/>
            <person name="Gunter L."/>
            <person name="Hamberger B."/>
            <person name="Heinze B."/>
            <person name="Helariutta Y."/>
            <person name="Henrissat B."/>
            <person name="Holligan D."/>
            <person name="Holt R."/>
            <person name="Huang W."/>
            <person name="Islam-Faridi N."/>
            <person name="Jones S."/>
            <person name="Jones-Rhoades M."/>
            <person name="Jorgensen R."/>
            <person name="Joshi C."/>
            <person name="Kangasjarvi J."/>
            <person name="Karlsson J."/>
            <person name="Kelleher C."/>
            <person name="Kirkpatrick R."/>
            <person name="Kirst M."/>
            <person name="Kohler A."/>
            <person name="Kalluri U."/>
            <person name="Larimer F."/>
            <person name="Leebens-Mack J."/>
            <person name="Leple J.C."/>
            <person name="Locascio P."/>
            <person name="Lou Y."/>
            <person name="Lucas S."/>
            <person name="Martin F."/>
            <person name="Montanini B."/>
            <person name="Napoli C."/>
            <person name="Nelson D.R."/>
            <person name="Nelson C."/>
            <person name="Nieminen K."/>
            <person name="Nilsson O."/>
            <person name="Pereda V."/>
            <person name="Peter G."/>
            <person name="Philippe R."/>
            <person name="Pilate G."/>
            <person name="Poliakov A."/>
            <person name="Razumovskaya J."/>
            <person name="Richardson P."/>
            <person name="Rinaldi C."/>
            <person name="Ritland K."/>
            <person name="Rouze P."/>
            <person name="Ryaboy D."/>
            <person name="Schmutz J."/>
            <person name="Schrader J."/>
            <person name="Segerman B."/>
            <person name="Shin H."/>
            <person name="Siddiqui A."/>
            <person name="Sterky F."/>
            <person name="Terry A."/>
            <person name="Tsai C.J."/>
            <person name="Uberbacher E."/>
            <person name="Unneberg P."/>
            <person name="Vahala J."/>
            <person name="Wall K."/>
            <person name="Wessler S."/>
            <person name="Yang G."/>
            <person name="Yin T."/>
            <person name="Douglas C."/>
            <person name="Marra M."/>
            <person name="Sandberg G."/>
            <person name="Van de Peer Y."/>
            <person name="Rokhsar D."/>
        </authorList>
    </citation>
    <scope>NUCLEOTIDE SEQUENCE [LARGE SCALE GENOMIC DNA]</scope>
    <source>
        <strain evidence="2">cv. Nisqually</strain>
    </source>
</reference>
<sequence length="175" mass="19421">MIFQSDVAIENLLNDQNSGSKDTQDDNLKEWLSLSLERNEPAATTGDSDFKAKPDASNKVFSCNFCMRKFYSSQALGGAAKRLQSHIMMMTTIGFSFNSLSARSLGVQPHSHVYKPNMEAASSMVARFSDVSSGFGMAWTLFMVEEAMDSIWLGSFHVDKIKTSDVIKVDLNLRL</sequence>
<proteinExistence type="predicted"/>
<protein>
    <submittedName>
        <fullName evidence="1">Uncharacterized protein</fullName>
    </submittedName>
</protein>
<name>A0ACC0SZV2_POPTR</name>
<gene>
    <name evidence="1" type="ORF">POPTR_005G144500v4</name>
</gene>
<organism evidence="1 2">
    <name type="scientific">Populus trichocarpa</name>
    <name type="common">Western balsam poplar</name>
    <name type="synonym">Populus balsamifera subsp. trichocarpa</name>
    <dbReference type="NCBI Taxonomy" id="3694"/>
    <lineage>
        <taxon>Eukaryota</taxon>
        <taxon>Viridiplantae</taxon>
        <taxon>Streptophyta</taxon>
        <taxon>Embryophyta</taxon>
        <taxon>Tracheophyta</taxon>
        <taxon>Spermatophyta</taxon>
        <taxon>Magnoliopsida</taxon>
        <taxon>eudicotyledons</taxon>
        <taxon>Gunneridae</taxon>
        <taxon>Pentapetalae</taxon>
        <taxon>rosids</taxon>
        <taxon>fabids</taxon>
        <taxon>Malpighiales</taxon>
        <taxon>Salicaceae</taxon>
        <taxon>Saliceae</taxon>
        <taxon>Populus</taxon>
    </lineage>
</organism>
<evidence type="ECO:0000313" key="1">
    <source>
        <dbReference type="EMBL" id="KAI9394810.1"/>
    </source>
</evidence>
<keyword evidence="2" id="KW-1185">Reference proteome</keyword>
<accession>A0ACC0SZV2</accession>
<dbReference type="EMBL" id="CM009294">
    <property type="protein sequence ID" value="KAI9394810.1"/>
    <property type="molecule type" value="Genomic_DNA"/>
</dbReference>
<evidence type="ECO:0000313" key="2">
    <source>
        <dbReference type="Proteomes" id="UP000006729"/>
    </source>
</evidence>
<dbReference type="Proteomes" id="UP000006729">
    <property type="component" value="Chromosome 5"/>
</dbReference>